<dbReference type="PANTHER" id="PTHR43071">
    <property type="entry name" value="2-AMINO-4-HYDROXY-6-HYDROXYMETHYLDIHYDROPTERIDINE PYROPHOSPHOKINASE"/>
    <property type="match status" value="1"/>
</dbReference>
<evidence type="ECO:0000256" key="7">
    <source>
        <dbReference type="ARBA" id="ARBA00022840"/>
    </source>
</evidence>
<dbReference type="GO" id="GO:0046654">
    <property type="term" value="P:tetrahydrofolate biosynthetic process"/>
    <property type="evidence" value="ECO:0007669"/>
    <property type="project" value="UniProtKB-UniPathway"/>
</dbReference>
<keyword evidence="6 10" id="KW-0418">Kinase</keyword>
<accession>A0A809R8H6</accession>
<name>A0A809R8H6_9BACT</name>
<keyword evidence="8" id="KW-0289">Folate biosynthesis</keyword>
<dbReference type="KEGG" id="npy:NPRO_05530"/>
<evidence type="ECO:0000256" key="6">
    <source>
        <dbReference type="ARBA" id="ARBA00022777"/>
    </source>
</evidence>
<evidence type="ECO:0000313" key="11">
    <source>
        <dbReference type="Proteomes" id="UP000662873"/>
    </source>
</evidence>
<dbReference type="GO" id="GO:0003848">
    <property type="term" value="F:2-amino-4-hydroxy-6-hydroxymethyldihydropteridine diphosphokinase activity"/>
    <property type="evidence" value="ECO:0007669"/>
    <property type="project" value="UniProtKB-EC"/>
</dbReference>
<proteinExistence type="predicted"/>
<protein>
    <recommendedName>
        <fullName evidence="3">2-amino-4-hydroxy-6-hydroxymethyldihydropteridine diphosphokinase</fullName>
        <ecNumber evidence="3">2.7.6.3</ecNumber>
    </recommendedName>
</protein>
<dbReference type="NCBIfam" id="TIGR01498">
    <property type="entry name" value="folK"/>
    <property type="match status" value="1"/>
</dbReference>
<keyword evidence="4" id="KW-0808">Transferase</keyword>
<dbReference type="CDD" id="cd00483">
    <property type="entry name" value="HPPK"/>
    <property type="match status" value="1"/>
</dbReference>
<dbReference type="GO" id="GO:0005524">
    <property type="term" value="F:ATP binding"/>
    <property type="evidence" value="ECO:0007669"/>
    <property type="project" value="UniProtKB-KW"/>
</dbReference>
<dbReference type="GO" id="GO:0016301">
    <property type="term" value="F:kinase activity"/>
    <property type="evidence" value="ECO:0007669"/>
    <property type="project" value="UniProtKB-KW"/>
</dbReference>
<sequence>MVQVFLALGSNVDDRLRNLREATAAIVHAFDCLRSSRIYETDAMYKEDQPAFLNAVVEITTSEGPLELLRTAKRIEAEIGPRSGERYGPRRIDIDIVAYGSLRLRSRVRGETTLEIPHSRLSERRFVLEPFADLAPEFVLPGLGRVRDLLGATKDSRFRVQPLSDALLPL</sequence>
<evidence type="ECO:0000256" key="3">
    <source>
        <dbReference type="ARBA" id="ARBA00013253"/>
    </source>
</evidence>
<feature type="domain" description="7,8-dihydro-6-hydroxymethylpterin-pyrophosphokinase" evidence="9">
    <location>
        <begin position="86"/>
        <end position="97"/>
    </location>
</feature>
<dbReference type="GO" id="GO:0046656">
    <property type="term" value="P:folic acid biosynthetic process"/>
    <property type="evidence" value="ECO:0007669"/>
    <property type="project" value="UniProtKB-KW"/>
</dbReference>
<reference evidence="10" key="1">
    <citation type="journal article" name="DNA Res.">
        <title>The physiological potential of anammox bacteria as revealed by their core genome structure.</title>
        <authorList>
            <person name="Okubo T."/>
            <person name="Toyoda A."/>
            <person name="Fukuhara K."/>
            <person name="Uchiyama I."/>
            <person name="Harigaya Y."/>
            <person name="Kuroiwa M."/>
            <person name="Suzuki T."/>
            <person name="Murakami Y."/>
            <person name="Suwa Y."/>
            <person name="Takami H."/>
        </authorList>
    </citation>
    <scope>NUCLEOTIDE SEQUENCE</scope>
    <source>
        <strain evidence="10">317325-2</strain>
    </source>
</reference>
<evidence type="ECO:0000256" key="8">
    <source>
        <dbReference type="ARBA" id="ARBA00022909"/>
    </source>
</evidence>
<dbReference type="Proteomes" id="UP000662873">
    <property type="component" value="Chromosome"/>
</dbReference>
<comment type="pathway">
    <text evidence="2">Cofactor biosynthesis; tetrahydrofolate biosynthesis; 2-amino-4-hydroxy-6-hydroxymethyl-7,8-dihydropteridine diphosphate from 7,8-dihydroneopterin triphosphate: step 4/4.</text>
</comment>
<dbReference type="PROSITE" id="PS00794">
    <property type="entry name" value="HPPK"/>
    <property type="match status" value="1"/>
</dbReference>
<dbReference type="Gene3D" id="3.30.70.560">
    <property type="entry name" value="7,8-Dihydro-6-hydroxymethylpterin-pyrophosphokinase HPPK"/>
    <property type="match status" value="1"/>
</dbReference>
<evidence type="ECO:0000256" key="1">
    <source>
        <dbReference type="ARBA" id="ARBA00000198"/>
    </source>
</evidence>
<evidence type="ECO:0000256" key="2">
    <source>
        <dbReference type="ARBA" id="ARBA00005051"/>
    </source>
</evidence>
<dbReference type="UniPathway" id="UPA00077">
    <property type="reaction ID" value="UER00155"/>
</dbReference>
<gene>
    <name evidence="10" type="ORF">NPRO_05530</name>
</gene>
<keyword evidence="7" id="KW-0067">ATP-binding</keyword>
<evidence type="ECO:0000256" key="4">
    <source>
        <dbReference type="ARBA" id="ARBA00022679"/>
    </source>
</evidence>
<dbReference type="Pfam" id="PF01288">
    <property type="entry name" value="HPPK"/>
    <property type="match status" value="1"/>
</dbReference>
<dbReference type="AlphaFoldDB" id="A0A809R8H6"/>
<dbReference type="EMBL" id="AP021858">
    <property type="protein sequence ID" value="BBO22958.1"/>
    <property type="molecule type" value="Genomic_DNA"/>
</dbReference>
<evidence type="ECO:0000259" key="9">
    <source>
        <dbReference type="PROSITE" id="PS00794"/>
    </source>
</evidence>
<evidence type="ECO:0000313" key="10">
    <source>
        <dbReference type="EMBL" id="BBO22958.1"/>
    </source>
</evidence>
<comment type="catalytic activity">
    <reaction evidence="1">
        <text>6-hydroxymethyl-7,8-dihydropterin + ATP = (7,8-dihydropterin-6-yl)methyl diphosphate + AMP + H(+)</text>
        <dbReference type="Rhea" id="RHEA:11412"/>
        <dbReference type="ChEBI" id="CHEBI:15378"/>
        <dbReference type="ChEBI" id="CHEBI:30616"/>
        <dbReference type="ChEBI" id="CHEBI:44841"/>
        <dbReference type="ChEBI" id="CHEBI:72950"/>
        <dbReference type="ChEBI" id="CHEBI:456215"/>
        <dbReference type="EC" id="2.7.6.3"/>
    </reaction>
</comment>
<evidence type="ECO:0000256" key="5">
    <source>
        <dbReference type="ARBA" id="ARBA00022741"/>
    </source>
</evidence>
<dbReference type="InterPro" id="IPR000550">
    <property type="entry name" value="Hppk"/>
</dbReference>
<dbReference type="PANTHER" id="PTHR43071:SF1">
    <property type="entry name" value="2-AMINO-4-HYDROXY-6-HYDROXYMETHYLDIHYDROPTERIDINE PYROPHOSPHOKINASE"/>
    <property type="match status" value="1"/>
</dbReference>
<dbReference type="EC" id="2.7.6.3" evidence="3"/>
<dbReference type="SUPFAM" id="SSF55083">
    <property type="entry name" value="6-hydroxymethyl-7,8-dihydropterin pyrophosphokinase, HPPK"/>
    <property type="match status" value="1"/>
</dbReference>
<dbReference type="InterPro" id="IPR035907">
    <property type="entry name" value="Hppk_sf"/>
</dbReference>
<keyword evidence="5" id="KW-0547">Nucleotide-binding</keyword>
<organism evidence="10 11">
    <name type="scientific">Candidatus Nitrosymbiomonas proteolyticus</name>
    <dbReference type="NCBI Taxonomy" id="2608984"/>
    <lineage>
        <taxon>Bacteria</taxon>
        <taxon>Bacillati</taxon>
        <taxon>Armatimonadota</taxon>
        <taxon>Armatimonadota incertae sedis</taxon>
        <taxon>Candidatus Nitrosymbiomonas</taxon>
    </lineage>
</organism>